<feature type="region of interest" description="Disordered" evidence="1">
    <location>
        <begin position="1"/>
        <end position="22"/>
    </location>
</feature>
<comment type="caution">
    <text evidence="2">The sequence shown here is derived from an EMBL/GenBank/DDBJ whole genome shotgun (WGS) entry which is preliminary data.</text>
</comment>
<dbReference type="AlphaFoldDB" id="A0A9P6JUA1"/>
<dbReference type="EMBL" id="MU157831">
    <property type="protein sequence ID" value="KAF9532639.1"/>
    <property type="molecule type" value="Genomic_DNA"/>
</dbReference>
<gene>
    <name evidence="2" type="ORF">CPB83DRAFT_880735</name>
</gene>
<keyword evidence="3" id="KW-1185">Reference proteome</keyword>
<reference evidence="2" key="1">
    <citation type="submission" date="2020-11" db="EMBL/GenBank/DDBJ databases">
        <authorList>
            <consortium name="DOE Joint Genome Institute"/>
            <person name="Ahrendt S."/>
            <person name="Riley R."/>
            <person name="Andreopoulos W."/>
            <person name="Labutti K."/>
            <person name="Pangilinan J."/>
            <person name="Ruiz-Duenas F.J."/>
            <person name="Barrasa J.M."/>
            <person name="Sanchez-Garcia M."/>
            <person name="Camarero S."/>
            <person name="Miyauchi S."/>
            <person name="Serrano A."/>
            <person name="Linde D."/>
            <person name="Babiker R."/>
            <person name="Drula E."/>
            <person name="Ayuso-Fernandez I."/>
            <person name="Pacheco R."/>
            <person name="Padilla G."/>
            <person name="Ferreira P."/>
            <person name="Barriuso J."/>
            <person name="Kellner H."/>
            <person name="Castanera R."/>
            <person name="Alfaro M."/>
            <person name="Ramirez L."/>
            <person name="Pisabarro A.G."/>
            <person name="Kuo A."/>
            <person name="Tritt A."/>
            <person name="Lipzen A."/>
            <person name="He G."/>
            <person name="Yan M."/>
            <person name="Ng V."/>
            <person name="Cullen D."/>
            <person name="Martin F."/>
            <person name="Rosso M.-N."/>
            <person name="Henrissat B."/>
            <person name="Hibbett D."/>
            <person name="Martinez A.T."/>
            <person name="Grigoriev I.V."/>
        </authorList>
    </citation>
    <scope>NUCLEOTIDE SEQUENCE</scope>
    <source>
        <strain evidence="2">CBS 506.95</strain>
    </source>
</reference>
<feature type="compositionally biased region" description="Acidic residues" evidence="1">
    <location>
        <begin position="1"/>
        <end position="10"/>
    </location>
</feature>
<accession>A0A9P6JUA1</accession>
<evidence type="ECO:0000256" key="1">
    <source>
        <dbReference type="SAM" id="MobiDB-lite"/>
    </source>
</evidence>
<name>A0A9P6JUA1_9AGAR</name>
<evidence type="ECO:0000313" key="3">
    <source>
        <dbReference type="Proteomes" id="UP000807306"/>
    </source>
</evidence>
<protein>
    <submittedName>
        <fullName evidence="2">Uncharacterized protein</fullName>
    </submittedName>
</protein>
<proteinExistence type="predicted"/>
<sequence>MVGTIEELDDTSGVGRRGNPYGFDHCRSEQAPQQLQELMQMKTQPKRFAVIKNYIQRIVKERLDPSDIGKNQLPTMKLIGDQLKNEFPRDFGPVAPQNDARLYYAIRCAFQFHRANRCKYLKREEENVFPAAIKAKRKKKKASKDVEEIPRPALAKLQKNPRNLRQTTLRERMAQNLAGTQIMPQDMFPCTDPFQPAPITPMNQPNTQVDKPREVIVIDDSDDDDFQVTAPTTRKPSNPIPKPHAFIERSTIPAMPLAVSSNTPACVKAEPSSPTSPNFLCQPSPSPDKSLDVPAIHNFLQHYCSPPMTEFLARFIENGIRNITRLEAIAGWTPEMRLELFRGLPASPAGFPVTYLDILALQRAFVRLHEEKVPR</sequence>
<dbReference type="Proteomes" id="UP000807306">
    <property type="component" value="Unassembled WGS sequence"/>
</dbReference>
<organism evidence="2 3">
    <name type="scientific">Crepidotus variabilis</name>
    <dbReference type="NCBI Taxonomy" id="179855"/>
    <lineage>
        <taxon>Eukaryota</taxon>
        <taxon>Fungi</taxon>
        <taxon>Dikarya</taxon>
        <taxon>Basidiomycota</taxon>
        <taxon>Agaricomycotina</taxon>
        <taxon>Agaricomycetes</taxon>
        <taxon>Agaricomycetidae</taxon>
        <taxon>Agaricales</taxon>
        <taxon>Agaricineae</taxon>
        <taxon>Crepidotaceae</taxon>
        <taxon>Crepidotus</taxon>
    </lineage>
</organism>
<evidence type="ECO:0000313" key="2">
    <source>
        <dbReference type="EMBL" id="KAF9532639.1"/>
    </source>
</evidence>